<evidence type="ECO:0000256" key="1">
    <source>
        <dbReference type="ARBA" id="ARBA00023239"/>
    </source>
</evidence>
<dbReference type="InterPro" id="IPR014718">
    <property type="entry name" value="GH-type_carb-bd"/>
</dbReference>
<feature type="domain" description="Polysaccharide lyase family 8 C-terminal" evidence="3">
    <location>
        <begin position="319"/>
        <end position="384"/>
    </location>
</feature>
<dbReference type="PANTHER" id="PTHR38481">
    <property type="entry name" value="HYALURONATE LYASE"/>
    <property type="match status" value="1"/>
</dbReference>
<dbReference type="InterPro" id="IPR038970">
    <property type="entry name" value="Lyase_8"/>
</dbReference>
<dbReference type="Pfam" id="PF02278">
    <property type="entry name" value="Lyase_8"/>
    <property type="match status" value="1"/>
</dbReference>
<sequence>MQRDRTYGAAYLGAPGGVGTSGVSLYDLGLLRAIAADPATAAAPEPPGARLYPSMDRAVLRGPGFAAVLSLTSPRTSSFEFGNGENLRGWWTGMGSLAVYDADQAQFDGPYWPTIDSGRLPGTTTDHSGSGRPVEWKQYPNLHSWVGGASLDGFAALGMDFSMRGVTGSGLQGKKSWFLLGERIVALGAGIGGGEGAAETIVENRRLRDAAGARLLVDGRPLANGKREGARWAWLEDRQAGSHLGYLFPAGAELVSERAERSGSWRDLNEQGGSEVLHATYQSLAIPHGASSYAYVLLPNASEAATRAAAADPGLRIEANDTQAAAVSQSGASLYAANLWQAGSAPRAGEAYLRASGPAAVLVRGGEAGWRIAVADPTQGQDTLDITLEQPVGALQQADPGVTVLATAPRLRLRIATKGAAGATFGASFGPR</sequence>
<name>A0ABT2CTN4_9BURK</name>
<dbReference type="InterPro" id="IPR011013">
    <property type="entry name" value="Gal_mutarotase_sf_dom"/>
</dbReference>
<dbReference type="Gene3D" id="2.60.220.10">
    <property type="entry name" value="Polysaccharide lyase family 8-like, C-terminal"/>
    <property type="match status" value="1"/>
</dbReference>
<protein>
    <submittedName>
        <fullName evidence="4">Polysaccharide lyase beta-sandwich domain-containing protein</fullName>
    </submittedName>
</protein>
<dbReference type="GO" id="GO:0016829">
    <property type="term" value="F:lyase activity"/>
    <property type="evidence" value="ECO:0007669"/>
    <property type="project" value="UniProtKB-KW"/>
</dbReference>
<dbReference type="InterPro" id="IPR004103">
    <property type="entry name" value="Lyase_8_C"/>
</dbReference>
<dbReference type="Gene3D" id="2.70.98.10">
    <property type="match status" value="1"/>
</dbReference>
<keyword evidence="5" id="KW-1185">Reference proteome</keyword>
<proteinExistence type="predicted"/>
<comment type="caution">
    <text evidence="4">The sequence shown here is derived from an EMBL/GenBank/DDBJ whole genome shotgun (WGS) entry which is preliminary data.</text>
</comment>
<dbReference type="PANTHER" id="PTHR38481:SF1">
    <property type="entry name" value="HYALURONATE LYASE"/>
    <property type="match status" value="1"/>
</dbReference>
<dbReference type="EMBL" id="JANUGU010000001">
    <property type="protein sequence ID" value="MCS0657145.1"/>
    <property type="molecule type" value="Genomic_DNA"/>
</dbReference>
<accession>A0ABT2CTN4</accession>
<dbReference type="Pfam" id="PF02884">
    <property type="entry name" value="Lyase_8_C"/>
    <property type="match status" value="1"/>
</dbReference>
<reference evidence="4 5" key="1">
    <citation type="submission" date="2022-08" db="EMBL/GenBank/DDBJ databases">
        <title>Reclassification of Massilia species as members of the genera Telluria, Duganella, Pseudoduganella, Mokoshia gen. nov. and Zemynaea gen. nov. using orthogonal and non-orthogonal genome-based approaches.</title>
        <authorList>
            <person name="Bowman J.P."/>
        </authorList>
    </citation>
    <scope>NUCLEOTIDE SEQUENCE [LARGE SCALE GENOMIC DNA]</scope>
    <source>
        <strain evidence="4 5">JCM 31606</strain>
    </source>
</reference>
<dbReference type="RefSeq" id="WP_258811035.1">
    <property type="nucleotide sequence ID" value="NZ_JANUGU010000001.1"/>
</dbReference>
<dbReference type="SUPFAM" id="SSF49863">
    <property type="entry name" value="Hyaluronate lyase-like, C-terminal domain"/>
    <property type="match status" value="1"/>
</dbReference>
<keyword evidence="1 4" id="KW-0456">Lyase</keyword>
<dbReference type="Proteomes" id="UP001204621">
    <property type="component" value="Unassembled WGS sequence"/>
</dbReference>
<evidence type="ECO:0000259" key="3">
    <source>
        <dbReference type="Pfam" id="PF02884"/>
    </source>
</evidence>
<evidence type="ECO:0000313" key="4">
    <source>
        <dbReference type="EMBL" id="MCS0657145.1"/>
    </source>
</evidence>
<feature type="domain" description="Polysaccharide lyase family 8 central" evidence="2">
    <location>
        <begin position="50"/>
        <end position="302"/>
    </location>
</feature>
<organism evidence="4 5">
    <name type="scientific">Massilia terrae</name>
    <dbReference type="NCBI Taxonomy" id="1811224"/>
    <lineage>
        <taxon>Bacteria</taxon>
        <taxon>Pseudomonadati</taxon>
        <taxon>Pseudomonadota</taxon>
        <taxon>Betaproteobacteria</taxon>
        <taxon>Burkholderiales</taxon>
        <taxon>Oxalobacteraceae</taxon>
        <taxon>Telluria group</taxon>
        <taxon>Massilia</taxon>
    </lineage>
</organism>
<gene>
    <name evidence="4" type="ORF">NX778_03605</name>
</gene>
<evidence type="ECO:0000313" key="5">
    <source>
        <dbReference type="Proteomes" id="UP001204621"/>
    </source>
</evidence>
<dbReference type="InterPro" id="IPR003159">
    <property type="entry name" value="Lyase_8_central_dom"/>
</dbReference>
<dbReference type="SUPFAM" id="SSF74650">
    <property type="entry name" value="Galactose mutarotase-like"/>
    <property type="match status" value="1"/>
</dbReference>
<dbReference type="InterPro" id="IPR011071">
    <property type="entry name" value="Lyase_8-like_C"/>
</dbReference>
<evidence type="ECO:0000259" key="2">
    <source>
        <dbReference type="Pfam" id="PF02278"/>
    </source>
</evidence>